<keyword evidence="12" id="KW-1185">Reference proteome</keyword>
<dbReference type="Proteomes" id="UP001151760">
    <property type="component" value="Unassembled WGS sequence"/>
</dbReference>
<keyword evidence="2" id="KW-0479">Metal-binding</keyword>
<keyword evidence="1" id="KW-0540">Nuclease</keyword>
<keyword evidence="8" id="KW-0239">DNA-directed DNA polymerase</keyword>
<evidence type="ECO:0000256" key="7">
    <source>
        <dbReference type="ARBA" id="ARBA00022918"/>
    </source>
</evidence>
<evidence type="ECO:0000256" key="2">
    <source>
        <dbReference type="ARBA" id="ARBA00022723"/>
    </source>
</evidence>
<feature type="domain" description="Retroviral polymerase SH3-like" evidence="10">
    <location>
        <begin position="50"/>
        <end position="101"/>
    </location>
</feature>
<sequence length="178" mass="20124">MFLWAEAVATACYTQNRSLIHTSHNKTLYDLVHDKKPNLLSFRVFGALWYPTNDSEDLGKLKAKADIRVFVGYAPNRKDYRIYNKRTRKTIENIHVTFDELTGQMDFVHIGTGPEPSLLTHEPISSGLVCNPIPATPYAPPTNKDLEMLFQPMYDEYLEPSSADRPTSLAPVVQAPVV</sequence>
<evidence type="ECO:0000256" key="3">
    <source>
        <dbReference type="ARBA" id="ARBA00022759"/>
    </source>
</evidence>
<name>A0ABQ4Z1G6_9ASTR</name>
<evidence type="ECO:0000259" key="10">
    <source>
        <dbReference type="Pfam" id="PF25597"/>
    </source>
</evidence>
<reference evidence="11" key="1">
    <citation type="journal article" date="2022" name="Int. J. Mol. Sci.">
        <title>Draft Genome of Tanacetum Coccineum: Genomic Comparison of Closely Related Tanacetum-Family Plants.</title>
        <authorList>
            <person name="Yamashiro T."/>
            <person name="Shiraishi A."/>
            <person name="Nakayama K."/>
            <person name="Satake H."/>
        </authorList>
    </citation>
    <scope>NUCLEOTIDE SEQUENCE</scope>
</reference>
<evidence type="ECO:0000313" key="11">
    <source>
        <dbReference type="EMBL" id="GJS82733.1"/>
    </source>
</evidence>
<dbReference type="InterPro" id="IPR057670">
    <property type="entry name" value="SH3_retrovirus"/>
</dbReference>
<evidence type="ECO:0000256" key="1">
    <source>
        <dbReference type="ARBA" id="ARBA00022722"/>
    </source>
</evidence>
<keyword evidence="8" id="KW-0808">Transferase</keyword>
<keyword evidence="8" id="KW-0548">Nucleotidyltransferase</keyword>
<keyword evidence="3" id="KW-0255">Endonuclease</keyword>
<reference evidence="11" key="2">
    <citation type="submission" date="2022-01" db="EMBL/GenBank/DDBJ databases">
        <authorList>
            <person name="Yamashiro T."/>
            <person name="Shiraishi A."/>
            <person name="Satake H."/>
            <person name="Nakayama K."/>
        </authorList>
    </citation>
    <scope>NUCLEOTIDE SEQUENCE</scope>
</reference>
<comment type="caution">
    <text evidence="11">The sequence shown here is derived from an EMBL/GenBank/DDBJ whole genome shotgun (WGS) entry which is preliminary data.</text>
</comment>
<protein>
    <submittedName>
        <fullName evidence="11">Retrovirus-related pol polyprotein from transposon TNT 1-94</fullName>
    </submittedName>
</protein>
<dbReference type="PANTHER" id="PTHR42648">
    <property type="entry name" value="TRANSPOSASE, PUTATIVE-RELATED"/>
    <property type="match status" value="1"/>
</dbReference>
<dbReference type="Pfam" id="PF25597">
    <property type="entry name" value="SH3_retrovirus"/>
    <property type="match status" value="1"/>
</dbReference>
<evidence type="ECO:0000256" key="5">
    <source>
        <dbReference type="ARBA" id="ARBA00022842"/>
    </source>
</evidence>
<keyword evidence="4" id="KW-0378">Hydrolase</keyword>
<evidence type="ECO:0000256" key="6">
    <source>
        <dbReference type="ARBA" id="ARBA00022908"/>
    </source>
</evidence>
<dbReference type="InterPro" id="IPR039537">
    <property type="entry name" value="Retrotran_Ty1/copia-like"/>
</dbReference>
<evidence type="ECO:0000313" key="12">
    <source>
        <dbReference type="Proteomes" id="UP001151760"/>
    </source>
</evidence>
<proteinExistence type="predicted"/>
<keyword evidence="5" id="KW-0460">Magnesium</keyword>
<gene>
    <name evidence="11" type="ORF">Tco_0749274</name>
</gene>
<organism evidence="11 12">
    <name type="scientific">Tanacetum coccineum</name>
    <dbReference type="NCBI Taxonomy" id="301880"/>
    <lineage>
        <taxon>Eukaryota</taxon>
        <taxon>Viridiplantae</taxon>
        <taxon>Streptophyta</taxon>
        <taxon>Embryophyta</taxon>
        <taxon>Tracheophyta</taxon>
        <taxon>Spermatophyta</taxon>
        <taxon>Magnoliopsida</taxon>
        <taxon>eudicotyledons</taxon>
        <taxon>Gunneridae</taxon>
        <taxon>Pentapetalae</taxon>
        <taxon>asterids</taxon>
        <taxon>campanulids</taxon>
        <taxon>Asterales</taxon>
        <taxon>Asteraceae</taxon>
        <taxon>Asteroideae</taxon>
        <taxon>Anthemideae</taxon>
        <taxon>Anthemidinae</taxon>
        <taxon>Tanacetum</taxon>
    </lineage>
</organism>
<evidence type="ECO:0000256" key="9">
    <source>
        <dbReference type="ARBA" id="ARBA00023172"/>
    </source>
</evidence>
<evidence type="ECO:0000256" key="8">
    <source>
        <dbReference type="ARBA" id="ARBA00022932"/>
    </source>
</evidence>
<dbReference type="PANTHER" id="PTHR42648:SF11">
    <property type="entry name" value="TRANSPOSON TY4-P GAG-POL POLYPROTEIN"/>
    <property type="match status" value="1"/>
</dbReference>
<keyword evidence="6" id="KW-0229">DNA integration</keyword>
<accession>A0ABQ4Z1G6</accession>
<keyword evidence="9" id="KW-0233">DNA recombination</keyword>
<dbReference type="EMBL" id="BQNB010010847">
    <property type="protein sequence ID" value="GJS82733.1"/>
    <property type="molecule type" value="Genomic_DNA"/>
</dbReference>
<keyword evidence="7" id="KW-0695">RNA-directed DNA polymerase</keyword>
<evidence type="ECO:0000256" key="4">
    <source>
        <dbReference type="ARBA" id="ARBA00022801"/>
    </source>
</evidence>